<dbReference type="SUPFAM" id="SSF50939">
    <property type="entry name" value="Sialidases"/>
    <property type="match status" value="1"/>
</dbReference>
<feature type="transmembrane region" description="Helical" evidence="3">
    <location>
        <begin position="34"/>
        <end position="52"/>
    </location>
</feature>
<dbReference type="Proteomes" id="UP000566711">
    <property type="component" value="Unassembled WGS sequence"/>
</dbReference>
<evidence type="ECO:0000313" key="5">
    <source>
        <dbReference type="EMBL" id="MBA5603798.1"/>
    </source>
</evidence>
<dbReference type="EMBL" id="JACEZS010000001">
    <property type="protein sequence ID" value="MBA5603798.1"/>
    <property type="molecule type" value="Genomic_DNA"/>
</dbReference>
<evidence type="ECO:0000313" key="6">
    <source>
        <dbReference type="Proteomes" id="UP000566711"/>
    </source>
</evidence>
<evidence type="ECO:0000256" key="3">
    <source>
        <dbReference type="SAM" id="Phobius"/>
    </source>
</evidence>
<name>A0A7W2I4Z5_9BURK</name>
<gene>
    <name evidence="5" type="ORF">H3H36_00280</name>
</gene>
<dbReference type="AlphaFoldDB" id="A0A7W2I4Z5"/>
<dbReference type="InterPro" id="IPR028203">
    <property type="entry name" value="PSII_CF48-like_dom"/>
</dbReference>
<keyword evidence="6" id="KW-1185">Reference proteome</keyword>
<dbReference type="GO" id="GO:0009523">
    <property type="term" value="C:photosystem II"/>
    <property type="evidence" value="ECO:0007669"/>
    <property type="project" value="UniProtKB-KW"/>
</dbReference>
<evidence type="ECO:0000256" key="2">
    <source>
        <dbReference type="ARBA" id="ARBA00023276"/>
    </source>
</evidence>
<keyword evidence="3" id="KW-1133">Transmembrane helix</keyword>
<dbReference type="GO" id="GO:0015979">
    <property type="term" value="P:photosynthesis"/>
    <property type="evidence" value="ECO:0007669"/>
    <property type="project" value="UniProtKB-KW"/>
</dbReference>
<feature type="domain" description="Photosynthesis system II assembly factor Ycf48/Hcf136-like" evidence="4">
    <location>
        <begin position="205"/>
        <end position="321"/>
    </location>
</feature>
<dbReference type="InterPro" id="IPR015943">
    <property type="entry name" value="WD40/YVTN_repeat-like_dom_sf"/>
</dbReference>
<accession>A0A7W2I4Z5</accession>
<keyword evidence="1" id="KW-0602">Photosynthesis</keyword>
<protein>
    <recommendedName>
        <fullName evidence="4">Photosynthesis system II assembly factor Ycf48/Hcf136-like domain-containing protein</fullName>
    </recommendedName>
</protein>
<dbReference type="CDD" id="cd15482">
    <property type="entry name" value="Sialidase_non-viral"/>
    <property type="match status" value="1"/>
</dbReference>
<proteinExistence type="predicted"/>
<dbReference type="InterPro" id="IPR036278">
    <property type="entry name" value="Sialidase_sf"/>
</dbReference>
<keyword evidence="3" id="KW-0472">Membrane</keyword>
<sequence length="399" mass="41655">MKHHPRNSWRAISLATWASRAARAARAARRIVPVAIYVTAAFLPTLSAPALADPLASPARASTLAAHALMLALAPAGTRLVAGGERGIVIVSDDGGVTWRQARVPVGVTLTAMHFADSEHGVAVGHDGVLLATRDAGLNWDKRLDGNQINAMMLADAEHAAARAHAALAGARPSEAKAARQAVEQADNAAQDMQDTARFGPSRPLLAVWFKTRELGWAVGSYGQALRTRDGGVHWESIAARIPNPEGLHYNAIGHGADGALYLAGEGGKVYRSTDDGDSWRVADSGYKGQLYGVLETAPGALLAYGFGGHLLRSEDGGASWRELPRLGDQSLIGAAQDGAALLLAARDGTLFRSMDQGRSFAVQGAARGLELAAVALRGHTLALAGMGGVHLSAYQSSK</sequence>
<reference evidence="5 6" key="1">
    <citation type="submission" date="2020-07" db="EMBL/GenBank/DDBJ databases">
        <title>Novel species isolated from subtropical streams in China.</title>
        <authorList>
            <person name="Lu H."/>
        </authorList>
    </citation>
    <scope>NUCLEOTIDE SEQUENCE [LARGE SCALE GENOMIC DNA]</scope>
    <source>
        <strain evidence="5 6">FT3S</strain>
    </source>
</reference>
<dbReference type="Pfam" id="PF14870">
    <property type="entry name" value="PSII_BNR"/>
    <property type="match status" value="1"/>
</dbReference>
<keyword evidence="2" id="KW-0604">Photosystem II</keyword>
<comment type="caution">
    <text evidence="5">The sequence shown here is derived from an EMBL/GenBank/DDBJ whole genome shotgun (WGS) entry which is preliminary data.</text>
</comment>
<dbReference type="RefSeq" id="WP_182212983.1">
    <property type="nucleotide sequence ID" value="NZ_JACEZS010000001.1"/>
</dbReference>
<dbReference type="Gene3D" id="2.130.10.10">
    <property type="entry name" value="YVTN repeat-like/Quinoprotein amine dehydrogenase"/>
    <property type="match status" value="2"/>
</dbReference>
<evidence type="ECO:0000256" key="1">
    <source>
        <dbReference type="ARBA" id="ARBA00022531"/>
    </source>
</evidence>
<dbReference type="PANTHER" id="PTHR47199">
    <property type="entry name" value="PHOTOSYSTEM II STABILITY/ASSEMBLY FACTOR HCF136, CHLOROPLASTIC"/>
    <property type="match status" value="1"/>
</dbReference>
<keyword evidence="3" id="KW-0812">Transmembrane</keyword>
<organism evidence="5 6">
    <name type="scientific">Rugamonas fusca</name>
    <dbReference type="NCBI Taxonomy" id="2758568"/>
    <lineage>
        <taxon>Bacteria</taxon>
        <taxon>Pseudomonadati</taxon>
        <taxon>Pseudomonadota</taxon>
        <taxon>Betaproteobacteria</taxon>
        <taxon>Burkholderiales</taxon>
        <taxon>Oxalobacteraceae</taxon>
        <taxon>Telluria group</taxon>
        <taxon>Rugamonas</taxon>
    </lineage>
</organism>
<evidence type="ECO:0000259" key="4">
    <source>
        <dbReference type="Pfam" id="PF14870"/>
    </source>
</evidence>
<dbReference type="PANTHER" id="PTHR47199:SF2">
    <property type="entry name" value="PHOTOSYSTEM II STABILITY_ASSEMBLY FACTOR HCF136, CHLOROPLASTIC"/>
    <property type="match status" value="1"/>
</dbReference>